<keyword evidence="4" id="KW-1185">Reference proteome</keyword>
<dbReference type="EMBL" id="JBFOLK010000368">
    <property type="protein sequence ID" value="KAL2454444.1"/>
    <property type="molecule type" value="Genomic_DNA"/>
</dbReference>
<name>A0ABD1RC65_9LAMI</name>
<comment type="caution">
    <text evidence="2">The sequence shown here is derived from an EMBL/GenBank/DDBJ whole genome shotgun (WGS) entry which is preliminary data.</text>
</comment>
<reference evidence="2" key="1">
    <citation type="submission" date="2024-07" db="EMBL/GenBank/DDBJ databases">
        <title>Two chromosome-level genome assemblies of Korean endemic species Abeliophyllum distichum and Forsythia ovata (Oleaceae).</title>
        <authorList>
            <person name="Mun J.H."/>
        </authorList>
    </citation>
    <scope>NUCLEOTIDE SEQUENCE</scope>
    <source>
        <strain evidence="2">KNKB198505000391</strain>
        <tissue evidence="2">Leaf</tissue>
    </source>
</reference>
<dbReference type="AlphaFoldDB" id="A0ABD1RC65"/>
<dbReference type="EMBL" id="JBFOLK010000009">
    <property type="protein sequence ID" value="KAL2486023.1"/>
    <property type="molecule type" value="Genomic_DNA"/>
</dbReference>
<evidence type="ECO:0000313" key="1">
    <source>
        <dbReference type="EMBL" id="KAL2454444.1"/>
    </source>
</evidence>
<organism evidence="2 4">
    <name type="scientific">Abeliophyllum distichum</name>
    <dbReference type="NCBI Taxonomy" id="126358"/>
    <lineage>
        <taxon>Eukaryota</taxon>
        <taxon>Viridiplantae</taxon>
        <taxon>Streptophyta</taxon>
        <taxon>Embryophyta</taxon>
        <taxon>Tracheophyta</taxon>
        <taxon>Spermatophyta</taxon>
        <taxon>Magnoliopsida</taxon>
        <taxon>eudicotyledons</taxon>
        <taxon>Gunneridae</taxon>
        <taxon>Pentapetalae</taxon>
        <taxon>asterids</taxon>
        <taxon>lamiids</taxon>
        <taxon>Lamiales</taxon>
        <taxon>Oleaceae</taxon>
        <taxon>Forsythieae</taxon>
        <taxon>Abeliophyllum</taxon>
    </lineage>
</organism>
<evidence type="ECO:0000313" key="3">
    <source>
        <dbReference type="EMBL" id="KAL2486023.1"/>
    </source>
</evidence>
<accession>A0ABD1RC65</accession>
<protein>
    <submittedName>
        <fullName evidence="2">Uncharacterized protein</fullName>
    </submittedName>
</protein>
<sequence>MSPPVVRRLTSVLLRGRFSKNDKDTSVGLEGFRRAHLFPWIQPLHRTLHEEHPTSFVKMLGLMTLGLQCMKPSSAEWRGKLHVLQQIWRRDYQGLCQTMLRRLPRTRTTVGV</sequence>
<dbReference type="EMBL" id="JBFOLK010000009">
    <property type="protein sequence ID" value="KAL2486018.1"/>
    <property type="molecule type" value="Genomic_DNA"/>
</dbReference>
<gene>
    <name evidence="2" type="ORF">Adt_30774</name>
    <name evidence="3" type="ORF">Adt_30779</name>
    <name evidence="1" type="ORF">Adt_48057</name>
</gene>
<proteinExistence type="predicted"/>
<evidence type="ECO:0000313" key="4">
    <source>
        <dbReference type="Proteomes" id="UP001604336"/>
    </source>
</evidence>
<reference evidence="4" key="2">
    <citation type="submission" date="2024-07" db="EMBL/GenBank/DDBJ databases">
        <title>Two chromosome-level genome assemblies of Korean endemic species Abeliophyllum distichum and Forsythia ovata (Oleaceae).</title>
        <authorList>
            <person name="Jang H."/>
        </authorList>
    </citation>
    <scope>NUCLEOTIDE SEQUENCE [LARGE SCALE GENOMIC DNA]</scope>
</reference>
<dbReference type="Proteomes" id="UP001604336">
    <property type="component" value="Unassembled WGS sequence"/>
</dbReference>
<evidence type="ECO:0000313" key="2">
    <source>
        <dbReference type="EMBL" id="KAL2486018.1"/>
    </source>
</evidence>